<dbReference type="InterPro" id="IPR013751">
    <property type="entry name" value="ACP_syn_III_N"/>
</dbReference>
<dbReference type="RefSeq" id="WP_192750623.1">
    <property type="nucleotide sequence ID" value="NZ_BAABJL010000147.1"/>
</dbReference>
<feature type="domain" description="Beta-ketoacyl-[acyl-carrier-protein] synthase III C-terminal" evidence="3">
    <location>
        <begin position="255"/>
        <end position="340"/>
    </location>
</feature>
<dbReference type="CDD" id="cd00830">
    <property type="entry name" value="KAS_III"/>
    <property type="match status" value="1"/>
</dbReference>
<evidence type="ECO:0000313" key="5">
    <source>
        <dbReference type="EMBL" id="MBE1606508.1"/>
    </source>
</evidence>
<organism evidence="5 6">
    <name type="scientific">Actinopolymorpha pittospori</name>
    <dbReference type="NCBI Taxonomy" id="648752"/>
    <lineage>
        <taxon>Bacteria</taxon>
        <taxon>Bacillati</taxon>
        <taxon>Actinomycetota</taxon>
        <taxon>Actinomycetes</taxon>
        <taxon>Propionibacteriales</taxon>
        <taxon>Actinopolymorphaceae</taxon>
        <taxon>Actinopolymorpha</taxon>
    </lineage>
</organism>
<evidence type="ECO:0000256" key="1">
    <source>
        <dbReference type="ARBA" id="ARBA00022679"/>
    </source>
</evidence>
<dbReference type="Proteomes" id="UP000638648">
    <property type="component" value="Unassembled WGS sequence"/>
</dbReference>
<evidence type="ECO:0000259" key="3">
    <source>
        <dbReference type="Pfam" id="PF08541"/>
    </source>
</evidence>
<gene>
    <name evidence="5" type="ORF">HEB94_003356</name>
</gene>
<dbReference type="GO" id="GO:0004315">
    <property type="term" value="F:3-oxoacyl-[acyl-carrier-protein] synthase activity"/>
    <property type="evidence" value="ECO:0007669"/>
    <property type="project" value="InterPro"/>
</dbReference>
<comment type="caution">
    <text evidence="5">The sequence shown here is derived from an EMBL/GenBank/DDBJ whole genome shotgun (WGS) entry which is preliminary data.</text>
</comment>
<dbReference type="EC" id="2.3.1.180" evidence="5"/>
<protein>
    <submittedName>
        <fullName evidence="5">3-oxoacyl-[acyl-carrier-protein] synthase-3</fullName>
        <ecNumber evidence="5">2.3.1.180</ecNumber>
    </submittedName>
</protein>
<dbReference type="AlphaFoldDB" id="A0A927MXE6"/>
<keyword evidence="2 5" id="KW-0012">Acyltransferase</keyword>
<dbReference type="EMBL" id="JADBEM010000001">
    <property type="protein sequence ID" value="MBE1606508.1"/>
    <property type="molecule type" value="Genomic_DNA"/>
</dbReference>
<dbReference type="GO" id="GO:0033818">
    <property type="term" value="F:beta-ketoacyl-acyl-carrier-protein synthase III activity"/>
    <property type="evidence" value="ECO:0007669"/>
    <property type="project" value="UniProtKB-EC"/>
</dbReference>
<dbReference type="InterPro" id="IPR013747">
    <property type="entry name" value="ACP_syn_III_C"/>
</dbReference>
<dbReference type="PANTHER" id="PTHR34069:SF3">
    <property type="entry name" value="ACYL-COA:ACYL-COA ALKYLTRANSFERASE"/>
    <property type="match status" value="1"/>
</dbReference>
<evidence type="ECO:0000313" key="6">
    <source>
        <dbReference type="Proteomes" id="UP000638648"/>
    </source>
</evidence>
<dbReference type="GO" id="GO:0006633">
    <property type="term" value="P:fatty acid biosynthetic process"/>
    <property type="evidence" value="ECO:0007669"/>
    <property type="project" value="InterPro"/>
</dbReference>
<dbReference type="SUPFAM" id="SSF53901">
    <property type="entry name" value="Thiolase-like"/>
    <property type="match status" value="1"/>
</dbReference>
<reference evidence="5" key="1">
    <citation type="submission" date="2020-10" db="EMBL/GenBank/DDBJ databases">
        <title>Sequencing the genomes of 1000 actinobacteria strains.</title>
        <authorList>
            <person name="Klenk H.-P."/>
        </authorList>
    </citation>
    <scope>NUCLEOTIDE SEQUENCE</scope>
    <source>
        <strain evidence="5">DSM 45354</strain>
    </source>
</reference>
<proteinExistence type="predicted"/>
<evidence type="ECO:0000259" key="4">
    <source>
        <dbReference type="Pfam" id="PF08545"/>
    </source>
</evidence>
<dbReference type="Pfam" id="PF08545">
    <property type="entry name" value="ACP_syn_III"/>
    <property type="match status" value="1"/>
</dbReference>
<dbReference type="GO" id="GO:0044550">
    <property type="term" value="P:secondary metabolite biosynthetic process"/>
    <property type="evidence" value="ECO:0007669"/>
    <property type="project" value="TreeGrafter"/>
</dbReference>
<evidence type="ECO:0000256" key="2">
    <source>
        <dbReference type="ARBA" id="ARBA00023315"/>
    </source>
</evidence>
<name>A0A927MXE6_9ACTN</name>
<accession>A0A927MXE6</accession>
<keyword evidence="6" id="KW-1185">Reference proteome</keyword>
<dbReference type="Pfam" id="PF08541">
    <property type="entry name" value="ACP_syn_III_C"/>
    <property type="match status" value="1"/>
</dbReference>
<dbReference type="Gene3D" id="3.40.47.10">
    <property type="match status" value="1"/>
</dbReference>
<keyword evidence="1 5" id="KW-0808">Transferase</keyword>
<sequence length="355" mass="37460">MTIGAAMSFVILGTGSDLPPKIVTNEDIERASTDYDPVRAGQSLHEWVMRRAGVASRHRLEGGEGTSDMAVRAARRALDNAGVTVEEIDLVVLGTFTSDSRQPSTVSLVQQALGGSAKCLQLETACTGFVDSLLVATSVMSAAGYRTALVITAEAMSAVVDPERFMYQSLFGDGAAAVVLRDLPGSGYGIEALRTHTDATHCDWTWVPGGGTKHPITAQVLAERSQYVTLDAKAIYRFAVDKMVEASHEVLGIVGLTIDDVDWLIPHQTGANIIAEVVEELKVPPERVITCLDHTGNVSGASVAIALDEARAGGLLNDGDRVLIPVVGGGMAWGAVSLVWRRPAADALAQERAAS</sequence>
<feature type="domain" description="Beta-ketoacyl-[acyl-carrier-protein] synthase III N-terminal" evidence="4">
    <location>
        <begin position="122"/>
        <end position="198"/>
    </location>
</feature>
<dbReference type="PANTHER" id="PTHR34069">
    <property type="entry name" value="3-OXOACYL-[ACYL-CARRIER-PROTEIN] SYNTHASE 3"/>
    <property type="match status" value="1"/>
</dbReference>
<dbReference type="InterPro" id="IPR016039">
    <property type="entry name" value="Thiolase-like"/>
</dbReference>
<dbReference type="NCBIfam" id="NF006829">
    <property type="entry name" value="PRK09352.1"/>
    <property type="match status" value="1"/>
</dbReference>